<dbReference type="VEuPathDB" id="FungiDB:AMAG_16034"/>
<feature type="compositionally biased region" description="Basic and acidic residues" evidence="5">
    <location>
        <begin position="387"/>
        <end position="398"/>
    </location>
</feature>
<dbReference type="STRING" id="578462.A0A0L0TA83"/>
<dbReference type="InterPro" id="IPR038491">
    <property type="entry name" value="Velvet_dom_sf"/>
</dbReference>
<dbReference type="AlphaFoldDB" id="A0A0L0TA83"/>
<comment type="subcellular location">
    <subcellularLocation>
        <location evidence="1">Nucleus</location>
    </subcellularLocation>
</comment>
<protein>
    <recommendedName>
        <fullName evidence="6">Velvet domain-containing protein</fullName>
    </recommendedName>
</protein>
<dbReference type="PANTHER" id="PTHR33572:SF3">
    <property type="entry name" value="VELVET COMPLEX SUBUNIT B"/>
    <property type="match status" value="1"/>
</dbReference>
<dbReference type="Proteomes" id="UP000054350">
    <property type="component" value="Unassembled WGS sequence"/>
</dbReference>
<evidence type="ECO:0000313" key="7">
    <source>
        <dbReference type="EMBL" id="KNE71728.1"/>
    </source>
</evidence>
<dbReference type="eggNOG" id="ENOG502S1B4">
    <property type="taxonomic scope" value="Eukaryota"/>
</dbReference>
<feature type="compositionally biased region" description="Low complexity" evidence="5">
    <location>
        <begin position="416"/>
        <end position="425"/>
    </location>
</feature>
<feature type="compositionally biased region" description="Pro residues" evidence="5">
    <location>
        <begin position="226"/>
        <end position="238"/>
    </location>
</feature>
<organism evidence="7 8">
    <name type="scientific">Allomyces macrogynus (strain ATCC 38327)</name>
    <name type="common">Allomyces javanicus var. macrogynus</name>
    <dbReference type="NCBI Taxonomy" id="578462"/>
    <lineage>
        <taxon>Eukaryota</taxon>
        <taxon>Fungi</taxon>
        <taxon>Fungi incertae sedis</taxon>
        <taxon>Blastocladiomycota</taxon>
        <taxon>Blastocladiomycetes</taxon>
        <taxon>Blastocladiales</taxon>
        <taxon>Blastocladiaceae</taxon>
        <taxon>Allomyces</taxon>
    </lineage>
</organism>
<gene>
    <name evidence="7" type="ORF">AMAG_16034</name>
</gene>
<keyword evidence="4" id="KW-0539">Nucleus</keyword>
<evidence type="ECO:0000313" key="8">
    <source>
        <dbReference type="Proteomes" id="UP000054350"/>
    </source>
</evidence>
<evidence type="ECO:0000256" key="4">
    <source>
        <dbReference type="ARBA" id="ARBA00023242"/>
    </source>
</evidence>
<keyword evidence="8" id="KW-1185">Reference proteome</keyword>
<keyword evidence="2" id="KW-0805">Transcription regulation</keyword>
<accession>A0A0L0TA83</accession>
<dbReference type="EMBL" id="GG745374">
    <property type="protein sequence ID" value="KNE71728.1"/>
    <property type="molecule type" value="Genomic_DNA"/>
</dbReference>
<evidence type="ECO:0000256" key="1">
    <source>
        <dbReference type="ARBA" id="ARBA00004123"/>
    </source>
</evidence>
<feature type="domain" description="Velvet" evidence="6">
    <location>
        <begin position="46"/>
        <end position="388"/>
    </location>
</feature>
<dbReference type="PROSITE" id="PS51821">
    <property type="entry name" value="VELVET"/>
    <property type="match status" value="1"/>
</dbReference>
<sequence>MMWTGTELTAAGPSSLQNPLAAAMYGGGTGHLAASAQDPASSAAPAPPQRCYELQVVQHPDRCRTCSSDRDRRPMDPPPVLQVFLYDGASGALLTDPAEYAHLVVQATLWNPDLTVEWTTWNKAVPSVPQPPPVQPPPAATATMHHASPALITPASSHASTPVLPAGLARGTAVYAVPPPPVTTAMAMNHDMFDMAALFDAAMGGSAAAAAVAPPPPALPAAAPAAPSPATPPAPPAPAAAADTTPQLPWSHTIPPPTAQVQFLPTAKRCLLGNTWSSCFHVRSRAESSNLFYFVFPDLGIGADGQFRLQFELVSLGGMVDWDADGDEDEMEDGVEGDEAQRETEAPVLATAVSDVFTAYSPKKFPGMMESTELTNFLRKQGIKIPTRTEGRGSRGDADGEDAPPPRRASKRARTRAGAAAAPAAQDEDGTE</sequence>
<keyword evidence="3" id="KW-0804">Transcription</keyword>
<dbReference type="InterPro" id="IPR021740">
    <property type="entry name" value="Velvet"/>
</dbReference>
<dbReference type="InterPro" id="IPR037525">
    <property type="entry name" value="Velvet_dom"/>
</dbReference>
<dbReference type="GO" id="GO:0005634">
    <property type="term" value="C:nucleus"/>
    <property type="evidence" value="ECO:0007669"/>
    <property type="project" value="UniProtKB-SubCell"/>
</dbReference>
<evidence type="ECO:0000256" key="5">
    <source>
        <dbReference type="SAM" id="MobiDB-lite"/>
    </source>
</evidence>
<feature type="region of interest" description="Disordered" evidence="5">
    <location>
        <begin position="379"/>
        <end position="432"/>
    </location>
</feature>
<reference evidence="8" key="2">
    <citation type="submission" date="2009-11" db="EMBL/GenBank/DDBJ databases">
        <title>The Genome Sequence of Allomyces macrogynus strain ATCC 38327.</title>
        <authorList>
            <consortium name="The Broad Institute Genome Sequencing Platform"/>
            <person name="Russ C."/>
            <person name="Cuomo C."/>
            <person name="Shea T."/>
            <person name="Young S.K."/>
            <person name="Zeng Q."/>
            <person name="Koehrsen M."/>
            <person name="Haas B."/>
            <person name="Borodovsky M."/>
            <person name="Guigo R."/>
            <person name="Alvarado L."/>
            <person name="Berlin A."/>
            <person name="Borenstein D."/>
            <person name="Chen Z."/>
            <person name="Engels R."/>
            <person name="Freedman E."/>
            <person name="Gellesch M."/>
            <person name="Goldberg J."/>
            <person name="Griggs A."/>
            <person name="Gujja S."/>
            <person name="Heiman D."/>
            <person name="Hepburn T."/>
            <person name="Howarth C."/>
            <person name="Jen D."/>
            <person name="Larson L."/>
            <person name="Lewis B."/>
            <person name="Mehta T."/>
            <person name="Park D."/>
            <person name="Pearson M."/>
            <person name="Roberts A."/>
            <person name="Saif S."/>
            <person name="Shenoy N."/>
            <person name="Sisk P."/>
            <person name="Stolte C."/>
            <person name="Sykes S."/>
            <person name="Walk T."/>
            <person name="White J."/>
            <person name="Yandava C."/>
            <person name="Burger G."/>
            <person name="Gray M.W."/>
            <person name="Holland P.W.H."/>
            <person name="King N."/>
            <person name="Lang F.B.F."/>
            <person name="Roger A.J."/>
            <person name="Ruiz-Trillo I."/>
            <person name="Lander E."/>
            <person name="Nusbaum C."/>
        </authorList>
    </citation>
    <scope>NUCLEOTIDE SEQUENCE [LARGE SCALE GENOMIC DNA]</scope>
    <source>
        <strain evidence="8">ATCC 38327</strain>
    </source>
</reference>
<dbReference type="OMA" id="MIQKTNA"/>
<reference evidence="7 8" key="1">
    <citation type="submission" date="2009-11" db="EMBL/GenBank/DDBJ databases">
        <title>Annotation of Allomyces macrogynus ATCC 38327.</title>
        <authorList>
            <consortium name="The Broad Institute Genome Sequencing Platform"/>
            <person name="Russ C."/>
            <person name="Cuomo C."/>
            <person name="Burger G."/>
            <person name="Gray M.W."/>
            <person name="Holland P.W.H."/>
            <person name="King N."/>
            <person name="Lang F.B.F."/>
            <person name="Roger A.J."/>
            <person name="Ruiz-Trillo I."/>
            <person name="Young S.K."/>
            <person name="Zeng Q."/>
            <person name="Gargeya S."/>
            <person name="Fitzgerald M."/>
            <person name="Haas B."/>
            <person name="Abouelleil A."/>
            <person name="Alvarado L."/>
            <person name="Arachchi H.M."/>
            <person name="Berlin A."/>
            <person name="Chapman S.B."/>
            <person name="Gearin G."/>
            <person name="Goldberg J."/>
            <person name="Griggs A."/>
            <person name="Gujja S."/>
            <person name="Hansen M."/>
            <person name="Heiman D."/>
            <person name="Howarth C."/>
            <person name="Larimer J."/>
            <person name="Lui A."/>
            <person name="MacDonald P.J.P."/>
            <person name="McCowen C."/>
            <person name="Montmayeur A."/>
            <person name="Murphy C."/>
            <person name="Neiman D."/>
            <person name="Pearson M."/>
            <person name="Priest M."/>
            <person name="Roberts A."/>
            <person name="Saif S."/>
            <person name="Shea T."/>
            <person name="Sisk P."/>
            <person name="Stolte C."/>
            <person name="Sykes S."/>
            <person name="Wortman J."/>
            <person name="Nusbaum C."/>
            <person name="Birren B."/>
        </authorList>
    </citation>
    <scope>NUCLEOTIDE SEQUENCE [LARGE SCALE GENOMIC DNA]</scope>
    <source>
        <strain evidence="7 8">ATCC 38327</strain>
    </source>
</reference>
<evidence type="ECO:0000259" key="6">
    <source>
        <dbReference type="PROSITE" id="PS51821"/>
    </source>
</evidence>
<evidence type="ECO:0000256" key="3">
    <source>
        <dbReference type="ARBA" id="ARBA00023163"/>
    </source>
</evidence>
<evidence type="ECO:0000256" key="2">
    <source>
        <dbReference type="ARBA" id="ARBA00023015"/>
    </source>
</evidence>
<dbReference type="PANTHER" id="PTHR33572">
    <property type="entry name" value="SPORE DEVELOPMENT REGULATOR VOSA"/>
    <property type="match status" value="1"/>
</dbReference>
<name>A0A0L0TA83_ALLM3</name>
<dbReference type="Pfam" id="PF11754">
    <property type="entry name" value="Velvet"/>
    <property type="match status" value="1"/>
</dbReference>
<feature type="region of interest" description="Disordered" evidence="5">
    <location>
        <begin position="210"/>
        <end position="256"/>
    </location>
</feature>
<dbReference type="OrthoDB" id="1746739at2759"/>
<proteinExistence type="predicted"/>
<dbReference type="Gene3D" id="2.60.40.3960">
    <property type="entry name" value="Velvet domain"/>
    <property type="match status" value="1"/>
</dbReference>